<dbReference type="Proteomes" id="UP001206128">
    <property type="component" value="Unassembled WGS sequence"/>
</dbReference>
<sequence>MSGVRQTTRPVRSTRSTRPARRAPSAAPARRGPGVLVYALLVAVVVVSVFPLYWAVVVASRDGSAIGERVPPLVPGGHLLDNLRELVDTVDLWLALGNSLIVAGTVMVSNVVLATLAGFAFARLRFPGRNSLFLVVVGTAMMPTQLGVIPLYLVVGDLGWYGRLEAVIVPGLVSAFSVFWMRQACEEAVPVELVEAARSDGCSLPRTVWHVVVPLVRPQAAVLGMLSFLAAWNDFFWPLIVLDPNDTPTVQVALSRLASGYYTDYALLLTGVSVAAVPVVVLFLLLARHIVSGILRGAVRG</sequence>
<dbReference type="GO" id="GO:0005886">
    <property type="term" value="C:plasma membrane"/>
    <property type="evidence" value="ECO:0007669"/>
    <property type="project" value="UniProtKB-SubCell"/>
</dbReference>
<keyword evidence="5 7" id="KW-1133">Transmembrane helix</keyword>
<dbReference type="PANTHER" id="PTHR43744">
    <property type="entry name" value="ABC TRANSPORTER PERMEASE PROTEIN MG189-RELATED-RELATED"/>
    <property type="match status" value="1"/>
</dbReference>
<evidence type="ECO:0000256" key="1">
    <source>
        <dbReference type="ARBA" id="ARBA00004651"/>
    </source>
</evidence>
<comment type="subcellular location">
    <subcellularLocation>
        <location evidence="1 7">Cell membrane</location>
        <topology evidence="1 7">Multi-pass membrane protein</topology>
    </subcellularLocation>
</comment>
<accession>A0AAE3G9Y6</accession>
<evidence type="ECO:0000259" key="9">
    <source>
        <dbReference type="PROSITE" id="PS50928"/>
    </source>
</evidence>
<dbReference type="SUPFAM" id="SSF161098">
    <property type="entry name" value="MetI-like"/>
    <property type="match status" value="1"/>
</dbReference>
<keyword evidence="11" id="KW-1185">Reference proteome</keyword>
<evidence type="ECO:0000256" key="2">
    <source>
        <dbReference type="ARBA" id="ARBA00022448"/>
    </source>
</evidence>
<dbReference type="InterPro" id="IPR000515">
    <property type="entry name" value="MetI-like"/>
</dbReference>
<evidence type="ECO:0000313" key="11">
    <source>
        <dbReference type="Proteomes" id="UP001206128"/>
    </source>
</evidence>
<keyword evidence="4 7" id="KW-0812">Transmembrane</keyword>
<dbReference type="GO" id="GO:0055085">
    <property type="term" value="P:transmembrane transport"/>
    <property type="evidence" value="ECO:0007669"/>
    <property type="project" value="InterPro"/>
</dbReference>
<dbReference type="InterPro" id="IPR035906">
    <property type="entry name" value="MetI-like_sf"/>
</dbReference>
<keyword evidence="2 7" id="KW-0813">Transport</keyword>
<dbReference type="AlphaFoldDB" id="A0AAE3G9Y6"/>
<dbReference type="Gene3D" id="1.10.3720.10">
    <property type="entry name" value="MetI-like"/>
    <property type="match status" value="1"/>
</dbReference>
<evidence type="ECO:0000256" key="6">
    <source>
        <dbReference type="ARBA" id="ARBA00023136"/>
    </source>
</evidence>
<feature type="transmembrane region" description="Helical" evidence="7">
    <location>
        <begin position="265"/>
        <end position="287"/>
    </location>
</feature>
<feature type="transmembrane region" description="Helical" evidence="7">
    <location>
        <begin position="220"/>
        <end position="240"/>
    </location>
</feature>
<organism evidence="10 11">
    <name type="scientific">Goodfellowiella coeruleoviolacea</name>
    <dbReference type="NCBI Taxonomy" id="334858"/>
    <lineage>
        <taxon>Bacteria</taxon>
        <taxon>Bacillati</taxon>
        <taxon>Actinomycetota</taxon>
        <taxon>Actinomycetes</taxon>
        <taxon>Pseudonocardiales</taxon>
        <taxon>Pseudonocardiaceae</taxon>
        <taxon>Goodfellowiella</taxon>
    </lineage>
</organism>
<comment type="similarity">
    <text evidence="7">Belongs to the binding-protein-dependent transport system permease family.</text>
</comment>
<evidence type="ECO:0000256" key="4">
    <source>
        <dbReference type="ARBA" id="ARBA00022692"/>
    </source>
</evidence>
<evidence type="ECO:0000313" key="10">
    <source>
        <dbReference type="EMBL" id="MCP2163590.1"/>
    </source>
</evidence>
<evidence type="ECO:0000256" key="3">
    <source>
        <dbReference type="ARBA" id="ARBA00022475"/>
    </source>
</evidence>
<proteinExistence type="inferred from homology"/>
<comment type="caution">
    <text evidence="10">The sequence shown here is derived from an EMBL/GenBank/DDBJ whole genome shotgun (WGS) entry which is preliminary data.</text>
</comment>
<keyword evidence="6 7" id="KW-0472">Membrane</keyword>
<evidence type="ECO:0000256" key="7">
    <source>
        <dbReference type="RuleBase" id="RU363032"/>
    </source>
</evidence>
<name>A0AAE3G9Y6_9PSEU</name>
<evidence type="ECO:0000256" key="5">
    <source>
        <dbReference type="ARBA" id="ARBA00022989"/>
    </source>
</evidence>
<evidence type="ECO:0000256" key="8">
    <source>
        <dbReference type="SAM" id="MobiDB-lite"/>
    </source>
</evidence>
<feature type="compositionally biased region" description="Low complexity" evidence="8">
    <location>
        <begin position="7"/>
        <end position="29"/>
    </location>
</feature>
<dbReference type="CDD" id="cd06261">
    <property type="entry name" value="TM_PBP2"/>
    <property type="match status" value="1"/>
</dbReference>
<feature type="region of interest" description="Disordered" evidence="8">
    <location>
        <begin position="1"/>
        <end position="29"/>
    </location>
</feature>
<feature type="transmembrane region" description="Helical" evidence="7">
    <location>
        <begin position="35"/>
        <end position="54"/>
    </location>
</feature>
<dbReference type="PROSITE" id="PS50928">
    <property type="entry name" value="ABC_TM1"/>
    <property type="match status" value="1"/>
</dbReference>
<feature type="transmembrane region" description="Helical" evidence="7">
    <location>
        <begin position="92"/>
        <end position="120"/>
    </location>
</feature>
<protein>
    <submittedName>
        <fullName evidence="10">Cellobiose ABC transporter membrane protein</fullName>
    </submittedName>
</protein>
<feature type="domain" description="ABC transmembrane type-1" evidence="9">
    <location>
        <begin position="96"/>
        <end position="286"/>
    </location>
</feature>
<dbReference type="Pfam" id="PF00528">
    <property type="entry name" value="BPD_transp_1"/>
    <property type="match status" value="1"/>
</dbReference>
<dbReference type="EMBL" id="JAMTCK010000001">
    <property type="protein sequence ID" value="MCP2163590.1"/>
    <property type="molecule type" value="Genomic_DNA"/>
</dbReference>
<dbReference type="PANTHER" id="PTHR43744:SF12">
    <property type="entry name" value="ABC TRANSPORTER PERMEASE PROTEIN MG189-RELATED"/>
    <property type="match status" value="1"/>
</dbReference>
<feature type="transmembrane region" description="Helical" evidence="7">
    <location>
        <begin position="132"/>
        <end position="154"/>
    </location>
</feature>
<keyword evidence="3" id="KW-1003">Cell membrane</keyword>
<feature type="transmembrane region" description="Helical" evidence="7">
    <location>
        <begin position="160"/>
        <end position="180"/>
    </location>
</feature>
<reference evidence="10" key="1">
    <citation type="submission" date="2022-06" db="EMBL/GenBank/DDBJ databases">
        <title>Genomic Encyclopedia of Archaeal and Bacterial Type Strains, Phase II (KMG-II): from individual species to whole genera.</title>
        <authorList>
            <person name="Goeker M."/>
        </authorList>
    </citation>
    <scope>NUCLEOTIDE SEQUENCE</scope>
    <source>
        <strain evidence="10">DSM 43935</strain>
    </source>
</reference>
<gene>
    <name evidence="10" type="ORF">LX83_000430</name>
</gene>